<dbReference type="EMBL" id="JAGFBR010000010">
    <property type="protein sequence ID" value="KAH0459879.1"/>
    <property type="molecule type" value="Genomic_DNA"/>
</dbReference>
<dbReference type="Proteomes" id="UP000775213">
    <property type="component" value="Unassembled WGS sequence"/>
</dbReference>
<comment type="function">
    <text evidence="10">Plays an important role in control of proteasome function. Inhibits the hydrolysis of protein and peptide substrates by the 20S proteasome. Also inhibits the activation of the proteasome by the proteasome regulatory proteins PA700 and PA28.</text>
</comment>
<evidence type="ECO:0000256" key="11">
    <source>
        <dbReference type="SAM" id="MobiDB-lite"/>
    </source>
</evidence>
<sequence>MASENSVMAVIRASRPTFRNHHDKVAFVIHASFLSAGFSLIAVGRRALDNNLPIEGEEVGIEGWNELDDAYGFVYSKSEKDTKKAILVKCLPLEDYLMVDVVELKSEQKEPFHLQILIKDYLADSGAQQTNYGDMYKNLRGLVKSLNTVILEQLEPKCKAVASASPSRSSSIDKPRLGTNQGPAHDLPAHNEPMPSGLVYPPIAPYGGNDLYPGPGAGFFPERGSGMGGGMLVGPNDPRFFGPSGGPGSIGGIPGVPPGARFDPYGPPDVPGGHDGLEAVSIPTLSTSKVQITYRESLALVVPALCP</sequence>
<evidence type="ECO:0000256" key="4">
    <source>
        <dbReference type="ARBA" id="ARBA00022481"/>
    </source>
</evidence>
<keyword evidence="5" id="KW-0963">Cytoplasm</keyword>
<comment type="similarity">
    <text evidence="3">Belongs to the proteasome inhibitor PI31 family.</text>
</comment>
<comment type="subcellular location">
    <subcellularLocation>
        <location evidence="2">Cytoplasm</location>
    </subcellularLocation>
    <subcellularLocation>
        <location evidence="1">Endoplasmic reticulum</location>
    </subcellularLocation>
</comment>
<keyword evidence="12" id="KW-0472">Membrane</keyword>
<keyword evidence="7" id="KW-0256">Endoplasmic reticulum</keyword>
<dbReference type="AlphaFoldDB" id="A0AAV7GVS2"/>
<dbReference type="InterPro" id="IPR013886">
    <property type="entry name" value="PI31_Prot_C"/>
</dbReference>
<keyword evidence="8" id="KW-0647">Proteasome</keyword>
<protein>
    <recommendedName>
        <fullName evidence="17">Proteasome inhibitor PI31 subunit</fullName>
    </recommendedName>
</protein>
<dbReference type="GO" id="GO:0070628">
    <property type="term" value="F:proteasome binding"/>
    <property type="evidence" value="ECO:0007669"/>
    <property type="project" value="InterPro"/>
</dbReference>
<evidence type="ECO:0000256" key="8">
    <source>
        <dbReference type="ARBA" id="ARBA00022942"/>
    </source>
</evidence>
<keyword evidence="16" id="KW-1185">Reference proteome</keyword>
<accession>A0AAV7GVS2</accession>
<evidence type="ECO:0008006" key="17">
    <source>
        <dbReference type="Google" id="ProtNLM"/>
    </source>
</evidence>
<dbReference type="Pfam" id="PF08577">
    <property type="entry name" value="PI31_Prot_C"/>
    <property type="match status" value="1"/>
</dbReference>
<evidence type="ECO:0000313" key="16">
    <source>
        <dbReference type="Proteomes" id="UP000775213"/>
    </source>
</evidence>
<gene>
    <name evidence="15" type="ORF">IEQ34_010542</name>
</gene>
<reference evidence="15 16" key="1">
    <citation type="journal article" date="2021" name="Hortic Res">
        <title>Chromosome-scale assembly of the Dendrobium chrysotoxum genome enhances the understanding of orchid evolution.</title>
        <authorList>
            <person name="Zhang Y."/>
            <person name="Zhang G.Q."/>
            <person name="Zhang D."/>
            <person name="Liu X.D."/>
            <person name="Xu X.Y."/>
            <person name="Sun W.H."/>
            <person name="Yu X."/>
            <person name="Zhu X."/>
            <person name="Wang Z.W."/>
            <person name="Zhao X."/>
            <person name="Zhong W.Y."/>
            <person name="Chen H."/>
            <person name="Yin W.L."/>
            <person name="Huang T."/>
            <person name="Niu S.C."/>
            <person name="Liu Z.J."/>
        </authorList>
    </citation>
    <scope>NUCLEOTIDE SEQUENCE [LARGE SCALE GENOMIC DNA]</scope>
    <source>
        <strain evidence="15">Lindl</strain>
    </source>
</reference>
<name>A0AAV7GVS2_DENCH</name>
<keyword evidence="6" id="KW-0597">Phosphoprotein</keyword>
<keyword evidence="12" id="KW-1133">Transmembrane helix</keyword>
<evidence type="ECO:0000256" key="9">
    <source>
        <dbReference type="ARBA" id="ARBA00022990"/>
    </source>
</evidence>
<dbReference type="GO" id="GO:0000502">
    <property type="term" value="C:proteasome complex"/>
    <property type="evidence" value="ECO:0007669"/>
    <property type="project" value="UniProtKB-KW"/>
</dbReference>
<feature type="transmembrane region" description="Helical" evidence="12">
    <location>
        <begin position="25"/>
        <end position="43"/>
    </location>
</feature>
<evidence type="ECO:0000256" key="12">
    <source>
        <dbReference type="SAM" id="Phobius"/>
    </source>
</evidence>
<evidence type="ECO:0000256" key="2">
    <source>
        <dbReference type="ARBA" id="ARBA00004496"/>
    </source>
</evidence>
<evidence type="ECO:0000313" key="15">
    <source>
        <dbReference type="EMBL" id="KAH0459879.1"/>
    </source>
</evidence>
<evidence type="ECO:0000259" key="13">
    <source>
        <dbReference type="Pfam" id="PF08577"/>
    </source>
</evidence>
<keyword evidence="4" id="KW-0488">Methylation</keyword>
<evidence type="ECO:0000256" key="7">
    <source>
        <dbReference type="ARBA" id="ARBA00022824"/>
    </source>
</evidence>
<dbReference type="InterPro" id="IPR021625">
    <property type="entry name" value="PI31_Prot_N"/>
</dbReference>
<evidence type="ECO:0000256" key="10">
    <source>
        <dbReference type="ARBA" id="ARBA00024805"/>
    </source>
</evidence>
<dbReference type="Gene3D" id="3.40.1000.30">
    <property type="match status" value="1"/>
</dbReference>
<dbReference type="GO" id="GO:0004866">
    <property type="term" value="F:endopeptidase inhibitor activity"/>
    <property type="evidence" value="ECO:0007669"/>
    <property type="project" value="InterPro"/>
</dbReference>
<dbReference type="PANTHER" id="PTHR13266">
    <property type="entry name" value="PROTEASOME INHIBITOR"/>
    <property type="match status" value="1"/>
</dbReference>
<dbReference type="InterPro" id="IPR045128">
    <property type="entry name" value="PI31-like"/>
</dbReference>
<dbReference type="GO" id="GO:0005783">
    <property type="term" value="C:endoplasmic reticulum"/>
    <property type="evidence" value="ECO:0007669"/>
    <property type="project" value="UniProtKB-SubCell"/>
</dbReference>
<dbReference type="PANTHER" id="PTHR13266:SF1">
    <property type="entry name" value="PROTEASOME INHIBITOR PI31 SUBUNIT"/>
    <property type="match status" value="1"/>
</dbReference>
<feature type="region of interest" description="Disordered" evidence="11">
    <location>
        <begin position="162"/>
        <end position="187"/>
    </location>
</feature>
<evidence type="ECO:0000256" key="5">
    <source>
        <dbReference type="ARBA" id="ARBA00022490"/>
    </source>
</evidence>
<evidence type="ECO:0000256" key="1">
    <source>
        <dbReference type="ARBA" id="ARBA00004240"/>
    </source>
</evidence>
<keyword evidence="9" id="KW-0007">Acetylation</keyword>
<feature type="domain" description="PI31 proteasome regulator C-terminal" evidence="13">
    <location>
        <begin position="206"/>
        <end position="267"/>
    </location>
</feature>
<dbReference type="Pfam" id="PF11566">
    <property type="entry name" value="PI31_Prot_N"/>
    <property type="match status" value="1"/>
</dbReference>
<keyword evidence="12" id="KW-0812">Transmembrane</keyword>
<comment type="caution">
    <text evidence="15">The sequence shown here is derived from an EMBL/GenBank/DDBJ whole genome shotgun (WGS) entry which is preliminary data.</text>
</comment>
<evidence type="ECO:0000256" key="6">
    <source>
        <dbReference type="ARBA" id="ARBA00022553"/>
    </source>
</evidence>
<dbReference type="GO" id="GO:0043161">
    <property type="term" value="P:proteasome-mediated ubiquitin-dependent protein catabolic process"/>
    <property type="evidence" value="ECO:0007669"/>
    <property type="project" value="InterPro"/>
</dbReference>
<evidence type="ECO:0000259" key="14">
    <source>
        <dbReference type="Pfam" id="PF11566"/>
    </source>
</evidence>
<feature type="domain" description="PI31 proteasome regulator N-terminal" evidence="14">
    <location>
        <begin position="15"/>
        <end position="158"/>
    </location>
</feature>
<organism evidence="15 16">
    <name type="scientific">Dendrobium chrysotoxum</name>
    <name type="common">Orchid</name>
    <dbReference type="NCBI Taxonomy" id="161865"/>
    <lineage>
        <taxon>Eukaryota</taxon>
        <taxon>Viridiplantae</taxon>
        <taxon>Streptophyta</taxon>
        <taxon>Embryophyta</taxon>
        <taxon>Tracheophyta</taxon>
        <taxon>Spermatophyta</taxon>
        <taxon>Magnoliopsida</taxon>
        <taxon>Liliopsida</taxon>
        <taxon>Asparagales</taxon>
        <taxon>Orchidaceae</taxon>
        <taxon>Epidendroideae</taxon>
        <taxon>Malaxideae</taxon>
        <taxon>Dendrobiinae</taxon>
        <taxon>Dendrobium</taxon>
    </lineage>
</organism>
<evidence type="ECO:0000256" key="3">
    <source>
        <dbReference type="ARBA" id="ARBA00006405"/>
    </source>
</evidence>
<proteinExistence type="inferred from homology"/>